<dbReference type="EMBL" id="CP031001">
    <property type="protein sequence ID" value="QHN77663.1"/>
    <property type="molecule type" value="Genomic_DNA"/>
</dbReference>
<evidence type="ECO:0000313" key="1">
    <source>
        <dbReference type="EMBL" id="QHN77663.1"/>
    </source>
</evidence>
<accession>A0A6B9V8J0</accession>
<proteinExistence type="predicted"/>
<gene>
    <name evidence="1" type="ORF">DS421_19g654660</name>
</gene>
<protein>
    <submittedName>
        <fullName evidence="1">NAD-dependent epimerase/dehydratase</fullName>
    </submittedName>
</protein>
<evidence type="ECO:0000313" key="2">
    <source>
        <dbReference type="Proteomes" id="UP000464620"/>
    </source>
</evidence>
<organism evidence="1 2">
    <name type="scientific">Arachis hypogaea</name>
    <name type="common">Peanut</name>
    <dbReference type="NCBI Taxonomy" id="3818"/>
    <lineage>
        <taxon>Eukaryota</taxon>
        <taxon>Viridiplantae</taxon>
        <taxon>Streptophyta</taxon>
        <taxon>Embryophyta</taxon>
        <taxon>Tracheophyta</taxon>
        <taxon>Spermatophyta</taxon>
        <taxon>Magnoliopsida</taxon>
        <taxon>eudicotyledons</taxon>
        <taxon>Gunneridae</taxon>
        <taxon>Pentapetalae</taxon>
        <taxon>rosids</taxon>
        <taxon>fabids</taxon>
        <taxon>Fabales</taxon>
        <taxon>Fabaceae</taxon>
        <taxon>Papilionoideae</taxon>
        <taxon>50 kb inversion clade</taxon>
        <taxon>dalbergioids sensu lato</taxon>
        <taxon>Dalbergieae</taxon>
        <taxon>Pterocarpus clade</taxon>
        <taxon>Arachis</taxon>
    </lineage>
</organism>
<sequence length="142" mass="15593">MLPENFKEQLALSAIRVAAMNCIDGLSIGARIACSGKKNANDFDSFVAHLLSVATIVMLVKHVILTSSIAAVTFNGRLLTPKEVVDDTWFFDHELCKESKEKKPYSNKVAKLKAEYEKAMESYNAAEAGREKGEGEGEHEEG</sequence>
<dbReference type="AlphaFoldDB" id="A0A6B9V8J0"/>
<dbReference type="Gene3D" id="3.40.50.720">
    <property type="entry name" value="NAD(P)-binding Rossmann-like Domain"/>
    <property type="match status" value="1"/>
</dbReference>
<name>A0A6B9V8J0_ARAHY</name>
<reference evidence="1 2" key="1">
    <citation type="submission" date="2020-01" db="EMBL/GenBank/DDBJ databases">
        <title>Genome sequence of Arachis hypogaea, cultivar Shitouqi.</title>
        <authorList>
            <person name="Zhuang W."/>
            <person name="Chen H."/>
            <person name="Varshney R."/>
            <person name="Wang D."/>
            <person name="Ming R."/>
        </authorList>
    </citation>
    <scope>NUCLEOTIDE SEQUENCE [LARGE SCALE GENOMIC DNA]</scope>
    <source>
        <tissue evidence="1">Young leaf</tissue>
    </source>
</reference>
<dbReference type="Proteomes" id="UP000464620">
    <property type="component" value="Chromosome B09"/>
</dbReference>